<evidence type="ECO:0000313" key="4">
    <source>
        <dbReference type="WBParaSite" id="ECPE_0001457801-mRNA-1"/>
    </source>
</evidence>
<name>A0A183B5Q3_9TREM</name>
<dbReference type="Proteomes" id="UP000272942">
    <property type="component" value="Unassembled WGS sequence"/>
</dbReference>
<proteinExistence type="predicted"/>
<evidence type="ECO:0000256" key="1">
    <source>
        <dbReference type="SAM" id="MobiDB-lite"/>
    </source>
</evidence>
<feature type="region of interest" description="Disordered" evidence="1">
    <location>
        <begin position="37"/>
        <end position="66"/>
    </location>
</feature>
<gene>
    <name evidence="2" type="ORF">ECPE_LOCUS14538</name>
</gene>
<dbReference type="AlphaFoldDB" id="A0A183B5Q3"/>
<evidence type="ECO:0000313" key="3">
    <source>
        <dbReference type="Proteomes" id="UP000272942"/>
    </source>
</evidence>
<reference evidence="2 3" key="2">
    <citation type="submission" date="2018-11" db="EMBL/GenBank/DDBJ databases">
        <authorList>
            <consortium name="Pathogen Informatics"/>
        </authorList>
    </citation>
    <scope>NUCLEOTIDE SEQUENCE [LARGE SCALE GENOMIC DNA]</scope>
    <source>
        <strain evidence="2 3">Egypt</strain>
    </source>
</reference>
<evidence type="ECO:0000313" key="2">
    <source>
        <dbReference type="EMBL" id="VDP91810.1"/>
    </source>
</evidence>
<dbReference type="EMBL" id="UZAN01057825">
    <property type="protein sequence ID" value="VDP91810.1"/>
    <property type="molecule type" value="Genomic_DNA"/>
</dbReference>
<sequence>MARPILIEFYSEAVRDKLLAKAEAIAQITKDKYDIRPDDVSRTMPRKPRPGNEVGPLGRTNSDAQRRKICLPRQIPQPVERQPVTTAPAGVVVIEDLLEGNTWVSCDQPDDDLVGNNSNELRGIVLATLIRGDLDFTIRRRSQSTPPLTAKNSASPRF</sequence>
<protein>
    <submittedName>
        <fullName evidence="4">SH3 domain-containing protein</fullName>
    </submittedName>
</protein>
<organism evidence="4">
    <name type="scientific">Echinostoma caproni</name>
    <dbReference type="NCBI Taxonomy" id="27848"/>
    <lineage>
        <taxon>Eukaryota</taxon>
        <taxon>Metazoa</taxon>
        <taxon>Spiralia</taxon>
        <taxon>Lophotrochozoa</taxon>
        <taxon>Platyhelminthes</taxon>
        <taxon>Trematoda</taxon>
        <taxon>Digenea</taxon>
        <taxon>Plagiorchiida</taxon>
        <taxon>Echinostomata</taxon>
        <taxon>Echinostomatoidea</taxon>
        <taxon>Echinostomatidae</taxon>
        <taxon>Echinostoma</taxon>
    </lineage>
</organism>
<accession>A0A183B5Q3</accession>
<keyword evidence="3" id="KW-1185">Reference proteome</keyword>
<dbReference type="WBParaSite" id="ECPE_0001457801-mRNA-1">
    <property type="protein sequence ID" value="ECPE_0001457801-mRNA-1"/>
    <property type="gene ID" value="ECPE_0001457801"/>
</dbReference>
<reference evidence="4" key="1">
    <citation type="submission" date="2016-06" db="UniProtKB">
        <authorList>
            <consortium name="WormBaseParasite"/>
        </authorList>
    </citation>
    <scope>IDENTIFICATION</scope>
</reference>